<evidence type="ECO:0000313" key="6">
    <source>
        <dbReference type="Proteomes" id="UP000230002"/>
    </source>
</evidence>
<dbReference type="InterPro" id="IPR009061">
    <property type="entry name" value="DNA-bd_dom_put_sf"/>
</dbReference>
<proteinExistence type="predicted"/>
<dbReference type="InterPro" id="IPR037129">
    <property type="entry name" value="XPA_sf"/>
</dbReference>
<dbReference type="AlphaFoldDB" id="A0A2G8SMP4"/>
<sequence length="423" mass="47482">MSTSLYLSMPKAAAKNITTRSHTQSAKKRRAEETEAAGTSAAGPSATSTSVASTAAATNASAPNDPSQWRASRLRDCDTITKTDAINQYRLRKKDDLEGIPYQTEGTVVAGVIRPMYIYKERDIERRAWEKHGGPEAFDAYLAKLRETYVKKNGPNADFPQPRTYEARDQGPRISISRLSPSSGPIDLYVMNSPTLLRVKEQMVPWLWTAYNKALSWIDTMNDWWDDSMSAAFDRGFFKCTKDREGPMKDALVTTRTYPPRPTEVLAPSPSVDKVRAVLAAAAKLPSKKNWGSAKLPGLAAVYRYSDEDGELESCTYKWSDEYVEVLFLALIEVVEAHGTGPEGFEGIWWEVYDKYVAVLMDGPHYDRREKMWTVDPAAEWLDGKFAPLGNTYRSKCSAGKRYNELLPRLHPRGERSVGVRPR</sequence>
<evidence type="ECO:0000256" key="3">
    <source>
        <dbReference type="ARBA" id="ARBA00023242"/>
    </source>
</evidence>
<dbReference type="Gene3D" id="3.90.530.10">
    <property type="entry name" value="XPA C-terminal domain"/>
    <property type="match status" value="1"/>
</dbReference>
<dbReference type="CDD" id="cd21075">
    <property type="entry name" value="DBD_XPA-like"/>
    <property type="match status" value="1"/>
</dbReference>
<dbReference type="Proteomes" id="UP000230002">
    <property type="component" value="Unassembled WGS sequence"/>
</dbReference>
<dbReference type="GO" id="GO:0005634">
    <property type="term" value="C:nucleus"/>
    <property type="evidence" value="ECO:0007669"/>
    <property type="project" value="UniProtKB-SubCell"/>
</dbReference>
<protein>
    <submittedName>
        <fullName evidence="5">Uncharacterized protein</fullName>
    </submittedName>
</protein>
<name>A0A2G8SMP4_9APHY</name>
<dbReference type="OrthoDB" id="3058642at2759"/>
<organism evidence="5 6">
    <name type="scientific">Ganoderma sinense ZZ0214-1</name>
    <dbReference type="NCBI Taxonomy" id="1077348"/>
    <lineage>
        <taxon>Eukaryota</taxon>
        <taxon>Fungi</taxon>
        <taxon>Dikarya</taxon>
        <taxon>Basidiomycota</taxon>
        <taxon>Agaricomycotina</taxon>
        <taxon>Agaricomycetes</taxon>
        <taxon>Polyporales</taxon>
        <taxon>Polyporaceae</taxon>
        <taxon>Ganoderma</taxon>
    </lineage>
</organism>
<accession>A0A2G8SMP4</accession>
<evidence type="ECO:0000256" key="2">
    <source>
        <dbReference type="ARBA" id="ARBA00022833"/>
    </source>
</evidence>
<keyword evidence="2" id="KW-0862">Zinc</keyword>
<feature type="region of interest" description="Disordered" evidence="4">
    <location>
        <begin position="1"/>
        <end position="73"/>
    </location>
</feature>
<evidence type="ECO:0000256" key="1">
    <source>
        <dbReference type="ARBA" id="ARBA00004123"/>
    </source>
</evidence>
<feature type="compositionally biased region" description="Low complexity" evidence="4">
    <location>
        <begin position="36"/>
        <end position="64"/>
    </location>
</feature>
<evidence type="ECO:0000313" key="5">
    <source>
        <dbReference type="EMBL" id="PIL35030.1"/>
    </source>
</evidence>
<reference evidence="5 6" key="1">
    <citation type="journal article" date="2015" name="Sci. Rep.">
        <title>Chromosome-level genome map provides insights into diverse defense mechanisms in the medicinal fungus Ganoderma sinense.</title>
        <authorList>
            <person name="Zhu Y."/>
            <person name="Xu J."/>
            <person name="Sun C."/>
            <person name="Zhou S."/>
            <person name="Xu H."/>
            <person name="Nelson D.R."/>
            <person name="Qian J."/>
            <person name="Song J."/>
            <person name="Luo H."/>
            <person name="Xiang L."/>
            <person name="Li Y."/>
            <person name="Xu Z."/>
            <person name="Ji A."/>
            <person name="Wang L."/>
            <person name="Lu S."/>
            <person name="Hayward A."/>
            <person name="Sun W."/>
            <person name="Li X."/>
            <person name="Schwartz D.C."/>
            <person name="Wang Y."/>
            <person name="Chen S."/>
        </authorList>
    </citation>
    <scope>NUCLEOTIDE SEQUENCE [LARGE SCALE GENOMIC DNA]</scope>
    <source>
        <strain evidence="5 6">ZZ0214-1</strain>
    </source>
</reference>
<dbReference type="SUPFAM" id="SSF46955">
    <property type="entry name" value="Putative DNA-binding domain"/>
    <property type="match status" value="1"/>
</dbReference>
<keyword evidence="6" id="KW-1185">Reference proteome</keyword>
<comment type="subcellular location">
    <subcellularLocation>
        <location evidence="1">Nucleus</location>
    </subcellularLocation>
</comment>
<keyword evidence="3" id="KW-0539">Nucleus</keyword>
<dbReference type="EMBL" id="AYKW01000004">
    <property type="protein sequence ID" value="PIL35030.1"/>
    <property type="molecule type" value="Genomic_DNA"/>
</dbReference>
<evidence type="ECO:0000256" key="4">
    <source>
        <dbReference type="SAM" id="MobiDB-lite"/>
    </source>
</evidence>
<comment type="caution">
    <text evidence="5">The sequence shown here is derived from an EMBL/GenBank/DDBJ whole genome shotgun (WGS) entry which is preliminary data.</text>
</comment>
<gene>
    <name evidence="5" type="ORF">GSI_02817</name>
</gene>